<organism evidence="3 4">
    <name type="scientific">Nitrosomonas halophila</name>
    <dbReference type="NCBI Taxonomy" id="44576"/>
    <lineage>
        <taxon>Bacteria</taxon>
        <taxon>Pseudomonadati</taxon>
        <taxon>Pseudomonadota</taxon>
        <taxon>Betaproteobacteria</taxon>
        <taxon>Nitrosomonadales</taxon>
        <taxon>Nitrosomonadaceae</taxon>
        <taxon>Nitrosomonas</taxon>
    </lineage>
</organism>
<reference evidence="3 4" key="1">
    <citation type="submission" date="2016-10" db="EMBL/GenBank/DDBJ databases">
        <authorList>
            <person name="de Groot N.N."/>
        </authorList>
    </citation>
    <scope>NUCLEOTIDE SEQUENCE [LARGE SCALE GENOMIC DNA]</scope>
    <source>
        <strain evidence="3 4">Nm1</strain>
    </source>
</reference>
<accession>A0A1H3M1B5</accession>
<feature type="chain" id="PRO_5011513169" evidence="1">
    <location>
        <begin position="20"/>
        <end position="356"/>
    </location>
</feature>
<dbReference type="GO" id="GO:0016787">
    <property type="term" value="F:hydrolase activity"/>
    <property type="evidence" value="ECO:0007669"/>
    <property type="project" value="UniProtKB-KW"/>
</dbReference>
<keyword evidence="3" id="KW-0378">Hydrolase</keyword>
<dbReference type="EMBL" id="FNOY01000055">
    <property type="protein sequence ID" value="SDY70492.1"/>
    <property type="molecule type" value="Genomic_DNA"/>
</dbReference>
<proteinExistence type="predicted"/>
<evidence type="ECO:0000313" key="3">
    <source>
        <dbReference type="EMBL" id="SDY70492.1"/>
    </source>
</evidence>
<sequence length="356" mass="40357">MRCFWILLLWLFFQGGMVAAPPEFSPVAPGRVLQFPQDFGAHPEFRIEWWYVTGWLETEEGHPLGFQVTFFRTATYADTDNPSRFSPRQLIVAHVALSDPATGQLVHDQKIRREGFDLVYARTGDTDIRLDDWVFVREAGGSYRAQIDAHNLRLQLTLAPTQPLMLQGDQGYSRRGPETGQASYYYSAPHLSVIGTIHRNGKTANVTGTAWLDHEWSHELIGPGAVGWDWVGANLDDGSAWVVFQIRDRTGGVFWAYAALRDASGQMTIYAPEEVHFYPERFWRSARTQATYPVATRIRTGEIEWQLVPLMDDQELDARASIGEVYWEGAVTIVREGKPVGRGYLEMTGYLQPISR</sequence>
<name>A0A1H3M1B5_9PROT</name>
<evidence type="ECO:0000256" key="1">
    <source>
        <dbReference type="SAM" id="SignalP"/>
    </source>
</evidence>
<keyword evidence="1" id="KW-0732">Signal</keyword>
<gene>
    <name evidence="3" type="ORF">SAMN05421881_105516</name>
</gene>
<dbReference type="PANTHER" id="PTHR38591">
    <property type="entry name" value="HYDROLASE"/>
    <property type="match status" value="1"/>
</dbReference>
<dbReference type="STRING" id="44576.SAMN05421881_105516"/>
<dbReference type="AlphaFoldDB" id="A0A1H3M1B5"/>
<dbReference type="OrthoDB" id="9770826at2"/>
<keyword evidence="4" id="KW-1185">Reference proteome</keyword>
<dbReference type="Pfam" id="PF07143">
    <property type="entry name" value="CrtC"/>
    <property type="match status" value="1"/>
</dbReference>
<evidence type="ECO:0000259" key="2">
    <source>
        <dbReference type="Pfam" id="PF07143"/>
    </source>
</evidence>
<dbReference type="RefSeq" id="WP_090415193.1">
    <property type="nucleotide sequence ID" value="NZ_FNOY01000055.1"/>
</dbReference>
<dbReference type="Proteomes" id="UP000198640">
    <property type="component" value="Unassembled WGS sequence"/>
</dbReference>
<protein>
    <submittedName>
        <fullName evidence="3">Predicted secreted hydrolase</fullName>
    </submittedName>
</protein>
<feature type="signal peptide" evidence="1">
    <location>
        <begin position="1"/>
        <end position="19"/>
    </location>
</feature>
<evidence type="ECO:0000313" key="4">
    <source>
        <dbReference type="Proteomes" id="UP000198640"/>
    </source>
</evidence>
<dbReference type="InterPro" id="IPR023374">
    <property type="entry name" value="AttH-like_dom_sf"/>
</dbReference>
<dbReference type="SUPFAM" id="SSF159245">
    <property type="entry name" value="AttH-like"/>
    <property type="match status" value="1"/>
</dbReference>
<feature type="domain" description="AttH" evidence="2">
    <location>
        <begin position="47"/>
        <end position="217"/>
    </location>
</feature>
<dbReference type="PANTHER" id="PTHR38591:SF1">
    <property type="entry name" value="BLL1000 PROTEIN"/>
    <property type="match status" value="1"/>
</dbReference>
<dbReference type="Pfam" id="PF17186">
    <property type="entry name" value="Lipocalin_9"/>
    <property type="match status" value="1"/>
</dbReference>
<dbReference type="Gene3D" id="2.40.370.10">
    <property type="entry name" value="AttH-like domain"/>
    <property type="match status" value="2"/>
</dbReference>
<dbReference type="InterPro" id="IPR010791">
    <property type="entry name" value="AttH_dom"/>
</dbReference>